<reference evidence="2 3" key="1">
    <citation type="submission" date="2018-10" db="EMBL/GenBank/DDBJ databases">
        <title>Genome sequencing of Mucilaginibacter sp. HYN0043.</title>
        <authorList>
            <person name="Kim M."/>
            <person name="Yi H."/>
        </authorList>
    </citation>
    <scope>NUCLEOTIDE SEQUENCE [LARGE SCALE GENOMIC DNA]</scope>
    <source>
        <strain evidence="2 3">HYN0043</strain>
    </source>
</reference>
<keyword evidence="3" id="KW-1185">Reference proteome</keyword>
<keyword evidence="1" id="KW-0732">Signal</keyword>
<evidence type="ECO:0000256" key="1">
    <source>
        <dbReference type="SAM" id="SignalP"/>
    </source>
</evidence>
<dbReference type="AlphaFoldDB" id="A0A494VPF9"/>
<feature type="chain" id="PRO_5019765126" evidence="1">
    <location>
        <begin position="27"/>
        <end position="305"/>
    </location>
</feature>
<evidence type="ECO:0000313" key="3">
    <source>
        <dbReference type="Proteomes" id="UP000270046"/>
    </source>
</evidence>
<dbReference type="InterPro" id="IPR019861">
    <property type="entry name" value="PorP/SprF_Bacteroidetes"/>
</dbReference>
<dbReference type="KEGG" id="muh:HYN43_006790"/>
<proteinExistence type="predicted"/>
<dbReference type="EMBL" id="CP032869">
    <property type="protein sequence ID" value="AYL95020.1"/>
    <property type="molecule type" value="Genomic_DNA"/>
</dbReference>
<sequence>MNNHISSIKKLLVCLPVLVVFMVQMAAAQVTPLGSQYYLNRYLGNPAFAGLTNGFTGNLAYRSQFNKTDGSPVTQALTAEYGFNNRVGVGINAYNDKAGLLKRTRVMGTYAYHLPLSEKTQQLSFGLSIGINSERLNEQDVRGDVTDPLIAQLNNQPVHVDGDFGMAYTDGKLTLQGAIPNLRNFFKKDVINTADWSTFYTAISYKIDIGDELEPMSLEPLAALRGIKDHSSVLDIGANLAILNDQLYLSGLYHTSKNATFGFGINLKKYHSAVLLQYVTNTAGMSAYSNSIFQVGLRLKLSNDD</sequence>
<name>A0A494VPF9_9SPHI</name>
<dbReference type="OrthoDB" id="891773at2"/>
<dbReference type="Pfam" id="PF11751">
    <property type="entry name" value="PorP_SprF"/>
    <property type="match status" value="1"/>
</dbReference>
<gene>
    <name evidence="2" type="ORF">HYN43_006790</name>
</gene>
<evidence type="ECO:0000313" key="2">
    <source>
        <dbReference type="EMBL" id="AYL95020.1"/>
    </source>
</evidence>
<dbReference type="Proteomes" id="UP000270046">
    <property type="component" value="Chromosome"/>
</dbReference>
<dbReference type="RefSeq" id="WP_119408725.1">
    <property type="nucleotide sequence ID" value="NZ_CP032869.1"/>
</dbReference>
<accession>A0A494VPF9</accession>
<feature type="signal peptide" evidence="1">
    <location>
        <begin position="1"/>
        <end position="26"/>
    </location>
</feature>
<dbReference type="NCBIfam" id="TIGR03519">
    <property type="entry name" value="T9SS_PorP_fam"/>
    <property type="match status" value="1"/>
</dbReference>
<organism evidence="2 3">
    <name type="scientific">Mucilaginibacter celer</name>
    <dbReference type="NCBI Taxonomy" id="2305508"/>
    <lineage>
        <taxon>Bacteria</taxon>
        <taxon>Pseudomonadati</taxon>
        <taxon>Bacteroidota</taxon>
        <taxon>Sphingobacteriia</taxon>
        <taxon>Sphingobacteriales</taxon>
        <taxon>Sphingobacteriaceae</taxon>
        <taxon>Mucilaginibacter</taxon>
    </lineage>
</organism>
<protein>
    <submittedName>
        <fullName evidence="2">Type IX secretion system membrane protein PorP/SprF</fullName>
    </submittedName>
</protein>